<evidence type="ECO:0000313" key="1">
    <source>
        <dbReference type="EMBL" id="MBT0768864.1"/>
    </source>
</evidence>
<gene>
    <name evidence="1" type="ORF">KIH74_08000</name>
</gene>
<dbReference type="RefSeq" id="WP_214155168.1">
    <property type="nucleotide sequence ID" value="NZ_JAHBAY010000003.1"/>
</dbReference>
<protein>
    <submittedName>
        <fullName evidence="1">Uncharacterized protein</fullName>
    </submittedName>
</protein>
<proteinExistence type="predicted"/>
<organism evidence="1 2">
    <name type="scientific">Kineosporia corallincola</name>
    <dbReference type="NCBI Taxonomy" id="2835133"/>
    <lineage>
        <taxon>Bacteria</taxon>
        <taxon>Bacillati</taxon>
        <taxon>Actinomycetota</taxon>
        <taxon>Actinomycetes</taxon>
        <taxon>Kineosporiales</taxon>
        <taxon>Kineosporiaceae</taxon>
        <taxon>Kineosporia</taxon>
    </lineage>
</organism>
<keyword evidence="2" id="KW-1185">Reference proteome</keyword>
<evidence type="ECO:0000313" key="2">
    <source>
        <dbReference type="Proteomes" id="UP001197247"/>
    </source>
</evidence>
<name>A0ABS5TGY4_9ACTN</name>
<reference evidence="1 2" key="1">
    <citation type="submission" date="2021-05" db="EMBL/GenBank/DDBJ databases">
        <title>Kineosporia and Streptomyces sp. nov. two new marine actinobacteria isolated from Coral.</title>
        <authorList>
            <person name="Buangrab K."/>
            <person name="Sutthacheep M."/>
            <person name="Yeemin T."/>
            <person name="Harunari E."/>
            <person name="Igarashi Y."/>
            <person name="Kanchanasin P."/>
            <person name="Tanasupawat S."/>
            <person name="Phongsopitanun W."/>
        </authorList>
    </citation>
    <scope>NUCLEOTIDE SEQUENCE [LARGE SCALE GENOMIC DNA]</scope>
    <source>
        <strain evidence="1 2">J2-2</strain>
    </source>
</reference>
<comment type="caution">
    <text evidence="1">The sequence shown here is derived from an EMBL/GenBank/DDBJ whole genome shotgun (WGS) entry which is preliminary data.</text>
</comment>
<accession>A0ABS5TGY4</accession>
<sequence>MTQRRISRKSAAIGVAAIVGLGGGAAGVAYAYPSGVPLTLSASATGPDGDGNSVVTLTLGNNDGRCGALVTVDGVSQLVPAGQSTATITVAAGSGRHRARVRTVDCALDERARVDFVVPDAAISGPTDGQAGDSFRYELSGLEPGTTVSVQAVLTGGDAVYGDTDTVNKRGEAKVKFRIKVAGEYVVTASVAGNVVASTTVTVN</sequence>
<dbReference type="Proteomes" id="UP001197247">
    <property type="component" value="Unassembled WGS sequence"/>
</dbReference>
<dbReference type="EMBL" id="JAHBAY010000003">
    <property type="protein sequence ID" value="MBT0768864.1"/>
    <property type="molecule type" value="Genomic_DNA"/>
</dbReference>